<evidence type="ECO:0000313" key="2">
    <source>
        <dbReference type="Proteomes" id="UP001493487"/>
    </source>
</evidence>
<evidence type="ECO:0000313" key="1">
    <source>
        <dbReference type="EMBL" id="MEQ4481899.1"/>
    </source>
</evidence>
<reference evidence="1 2" key="1">
    <citation type="journal article" date="2023" name="Genome Announc.">
        <title>Pan-Genome Analyses of the Genus Cohnella and Proposal of the Novel Species Cohnella silvisoli sp. nov., Isolated from Forest Soil.</title>
        <authorList>
            <person name="Wang C."/>
            <person name="Mao L."/>
            <person name="Bao G."/>
            <person name="Zhu H."/>
        </authorList>
    </citation>
    <scope>NUCLEOTIDE SEQUENCE [LARGE SCALE GENOMIC DNA]</scope>
    <source>
        <strain evidence="1 2">NL03-T5-1</strain>
    </source>
</reference>
<organism evidence="1 2">
    <name type="scientific">Cohnella silvisoli</name>
    <dbReference type="NCBI Taxonomy" id="2873699"/>
    <lineage>
        <taxon>Bacteria</taxon>
        <taxon>Bacillati</taxon>
        <taxon>Bacillota</taxon>
        <taxon>Bacilli</taxon>
        <taxon>Bacillales</taxon>
        <taxon>Paenibacillaceae</taxon>
        <taxon>Cohnella</taxon>
    </lineage>
</organism>
<keyword evidence="2" id="KW-1185">Reference proteome</keyword>
<sequence length="1236" mass="144603">MQIDKEFKSLFGGFDIHNPFDTFNHSYDKSRDYETMQNIIGEVKKYDVFDFVARVSALNLLPDNQNKAILLDALVSSLLSLKCNEYTSSNKMSSGKFRSIIYQLDAMDLKRAVDPSENTFVENVMFYDNYLIFSGNNYLPGYSLQKLIHTLYLRKNDFNINFLKTASEMIQFVLTISNRAASGLGYKLENQSRTIQSNIVIPSSDKLNRILEVVVIDNDYIRKSFQDEMIIEELYYKFGNSDIETALSADQQQFFVKPFIKTKDNRSIILNISILSTFVFHKIISLAGKYGCRNELINVYNVAVWRDCIKSLSILEHKKIQEKNWDIDLLVRNYYKEVLLNVCNNQIMIVTFICDDGKEYSEDHIYSMYPSDDSSYEHMDQRMQYLYAKLSLQKISYEDIFHVIIIYSFGRAIQVGMNSRYSYKPLSLNPYDLKCISINEGSNGLFLPRYISAKNKLMDGVPNLFSELNSIEIYVENQYSFYLNDEFNPKKGMLFVAPGDSVDYINRAINKEKRHLVESYQEEFYLEVIQNDETRNIFMDASFNVPKAAHLVKFSNVCIWIFSPEINEYESINVYFLIVDSISYWLAECKKIVECCNFAFDMIKIQIILSGNTSEYYESTELEINLKDELRFSTDDNLITLIWTPNAFRTLSCRDNNVEKQLIGALFDVLRKFTIERSIDITQLSSIFSNPMKKKFITLDYMNNPYLKPLDGNIRKIHSEDENELLDEIGSAILNSGKWTYGIIKDEERLTLANFVVGYLYELLQKQVGELQSMYLVELVCFDLEKVMYDLMLTQNRYACDIACYPEKQGKIFEKFNELNKTSRALKFLAEYIAACPPNGTQILGEWKYEKLLAICSLIIEWAYKNDLFFYKIFNTPVEILISDRVGMKQNEFNKLQLINFKEREMQLKYNSSLDFRDKLPRAEFPNIEEELNVGFLDEYGFSFDDFCNCIFGMLSYGDVITGEVKKANKGQLVLWINENGTDINGEIIEKVLRNISLTKRENYLKPEPPYRAEDVYPWRFNRELSFTRRPVIVREDEVIWGNRQLFHLLRFTVDLIYEGKLKTRKGKLSQLIGKISNRRGDDFNHEVYNKIKEMTGFIVDRNIKKINHKHIADVTGNTLGDIDVLYIIPKRKRIVLVEVKDFNYSKSPYEMDCEYKKMFVDKDNEKSFATKHKKRTKWINDHLEDVKNHYRLTGNGWSVKGIFIVSEPVISNAFYEIGETIITYKDISKERLQKV</sequence>
<comment type="caution">
    <text evidence="1">The sequence shown here is derived from an EMBL/GenBank/DDBJ whole genome shotgun (WGS) entry which is preliminary data.</text>
</comment>
<dbReference type="Proteomes" id="UP001493487">
    <property type="component" value="Unassembled WGS sequence"/>
</dbReference>
<evidence type="ECO:0008006" key="3">
    <source>
        <dbReference type="Google" id="ProtNLM"/>
    </source>
</evidence>
<name>A0ABV1KPA1_9BACL</name>
<dbReference type="RefSeq" id="WP_232189337.1">
    <property type="nucleotide sequence ID" value="NZ_JAIOAP010000019.1"/>
</dbReference>
<proteinExistence type="predicted"/>
<accession>A0ABV1KPA1</accession>
<protein>
    <recommendedName>
        <fullName evidence="3">NERD domain-containing protein</fullName>
    </recommendedName>
</protein>
<dbReference type="EMBL" id="JASKHM010000002">
    <property type="protein sequence ID" value="MEQ4481899.1"/>
    <property type="molecule type" value="Genomic_DNA"/>
</dbReference>
<gene>
    <name evidence="1" type="ORF">QJS35_05765</name>
</gene>